<comment type="caution">
    <text evidence="1">The sequence shown here is derived from an EMBL/GenBank/DDBJ whole genome shotgun (WGS) entry which is preliminary data.</text>
</comment>
<evidence type="ECO:0000313" key="1">
    <source>
        <dbReference type="EMBL" id="ERM01484.1"/>
    </source>
</evidence>
<evidence type="ECO:0008006" key="3">
    <source>
        <dbReference type="Google" id="ProtNLM"/>
    </source>
</evidence>
<sequence>MEEDAPVTFIGTGANLNLATENGLQRAAEVLEMSVPEVMNRATVAGAIEIGRNPGGVVRVTLRAPLHLLEAKGLCAFPRSLYGL</sequence>
<dbReference type="EMBL" id="ASXJ01000161">
    <property type="protein sequence ID" value="ERM01484.1"/>
    <property type="molecule type" value="Genomic_DNA"/>
</dbReference>
<dbReference type="PATRIC" id="fig|1337887.3.peg.2997"/>
<dbReference type="AlphaFoldDB" id="U4V9Z8"/>
<accession>U4V9Z8</accession>
<evidence type="ECO:0000313" key="2">
    <source>
        <dbReference type="Proteomes" id="UP000016842"/>
    </source>
</evidence>
<protein>
    <recommendedName>
        <fullName evidence="3">Acetamidase</fullName>
    </recommendedName>
</protein>
<organism evidence="1 2">
    <name type="scientific">Brucella intermedia 229E</name>
    <dbReference type="NCBI Taxonomy" id="1337887"/>
    <lineage>
        <taxon>Bacteria</taxon>
        <taxon>Pseudomonadati</taxon>
        <taxon>Pseudomonadota</taxon>
        <taxon>Alphaproteobacteria</taxon>
        <taxon>Hyphomicrobiales</taxon>
        <taxon>Brucellaceae</taxon>
        <taxon>Brucella/Ochrobactrum group</taxon>
        <taxon>Brucella</taxon>
    </lineage>
</organism>
<dbReference type="SUPFAM" id="SSF141130">
    <property type="entry name" value="Acetamidase/Formamidase-like"/>
    <property type="match status" value="1"/>
</dbReference>
<name>U4V9Z8_9HYPH</name>
<dbReference type="Proteomes" id="UP000016842">
    <property type="component" value="Unassembled WGS sequence"/>
</dbReference>
<gene>
    <name evidence="1" type="ORF">Q644_21415</name>
</gene>
<proteinExistence type="predicted"/>
<reference evidence="1 2" key="1">
    <citation type="journal article" date="2014" name="FEMS Microbiol. Lett.">
        <title>Genome sequencing analysis reveals virulence-related gene content of Ochrobactrum intermedium strain 229E, a urease-positive strain isolated from the human gastric niche.</title>
        <authorList>
            <person name="Kulkarni G.J."/>
            <person name="Shetty S."/>
            <person name="Dharne M.S."/>
            <person name="Shouche Y.S."/>
        </authorList>
    </citation>
    <scope>NUCLEOTIDE SEQUENCE [LARGE SCALE GENOMIC DNA]</scope>
    <source>
        <strain evidence="1 2">229E</strain>
    </source>
</reference>